<organism evidence="2 3">
    <name type="scientific">Schizopora paradoxa</name>
    <dbReference type="NCBI Taxonomy" id="27342"/>
    <lineage>
        <taxon>Eukaryota</taxon>
        <taxon>Fungi</taxon>
        <taxon>Dikarya</taxon>
        <taxon>Basidiomycota</taxon>
        <taxon>Agaricomycotina</taxon>
        <taxon>Agaricomycetes</taxon>
        <taxon>Hymenochaetales</taxon>
        <taxon>Schizoporaceae</taxon>
        <taxon>Schizopora</taxon>
    </lineage>
</organism>
<gene>
    <name evidence="2" type="ORF">SCHPADRAFT_946610</name>
</gene>
<evidence type="ECO:0000313" key="3">
    <source>
        <dbReference type="Proteomes" id="UP000053477"/>
    </source>
</evidence>
<evidence type="ECO:0000313" key="2">
    <source>
        <dbReference type="EMBL" id="KLO05803.1"/>
    </source>
</evidence>
<accession>A0A0H2R8F1</accession>
<feature type="region of interest" description="Disordered" evidence="1">
    <location>
        <begin position="142"/>
        <end position="163"/>
    </location>
</feature>
<evidence type="ECO:0000256" key="1">
    <source>
        <dbReference type="SAM" id="MobiDB-lite"/>
    </source>
</evidence>
<dbReference type="Proteomes" id="UP000053477">
    <property type="component" value="Unassembled WGS sequence"/>
</dbReference>
<dbReference type="EMBL" id="KQ086265">
    <property type="protein sequence ID" value="KLO05803.1"/>
    <property type="molecule type" value="Genomic_DNA"/>
</dbReference>
<protein>
    <submittedName>
        <fullName evidence="2">Uncharacterized protein</fullName>
    </submittedName>
</protein>
<reference evidence="2 3" key="1">
    <citation type="submission" date="2015-04" db="EMBL/GenBank/DDBJ databases">
        <title>Complete genome sequence of Schizopora paradoxa KUC8140, a cosmopolitan wood degrader in East Asia.</title>
        <authorList>
            <consortium name="DOE Joint Genome Institute"/>
            <person name="Min B."/>
            <person name="Park H."/>
            <person name="Jang Y."/>
            <person name="Kim J.-J."/>
            <person name="Kim K.H."/>
            <person name="Pangilinan J."/>
            <person name="Lipzen A."/>
            <person name="Riley R."/>
            <person name="Grigoriev I.V."/>
            <person name="Spatafora J.W."/>
            <person name="Choi I.-G."/>
        </authorList>
    </citation>
    <scope>NUCLEOTIDE SEQUENCE [LARGE SCALE GENOMIC DNA]</scope>
    <source>
        <strain evidence="2 3">KUC8140</strain>
    </source>
</reference>
<keyword evidence="3" id="KW-1185">Reference proteome</keyword>
<sequence>MAQIFRNIKAKLKGGQRRQSSSARRLHGGAVAPRLPLDIDTVPAVVPEEGLTFTNSQTFTPNVVEFGTDGSKPIIPIRRPMNDRSPHEVVRSSIHERLHAIQGVVEIHRRESPNVGLSTAMDHPFSASQAPSEMRSRFYSQPHIRDSNTQNNGTVNSSPQAREVTNRSLEPMPFIQLNVNLKMHLDPWNPVIALNRTALRRRILMTGSCAFFLLQKR</sequence>
<proteinExistence type="predicted"/>
<feature type="compositionally biased region" description="Polar residues" evidence="1">
    <location>
        <begin position="147"/>
        <end position="160"/>
    </location>
</feature>
<dbReference type="InParanoid" id="A0A0H2R8F1"/>
<dbReference type="AlphaFoldDB" id="A0A0H2R8F1"/>
<name>A0A0H2R8F1_9AGAM</name>